<evidence type="ECO:0000313" key="5">
    <source>
        <dbReference type="Proteomes" id="UP001157186"/>
    </source>
</evidence>
<dbReference type="PANTHER" id="PTHR44757:SF2">
    <property type="entry name" value="BIOFILM ARCHITECTURE MAINTENANCE PROTEIN MBAA"/>
    <property type="match status" value="1"/>
</dbReference>
<proteinExistence type="predicted"/>
<dbReference type="EMBL" id="BSST01000001">
    <property type="protein sequence ID" value="GLX78453.1"/>
    <property type="molecule type" value="Genomic_DNA"/>
</dbReference>
<protein>
    <submittedName>
        <fullName evidence="4">Bifunctional diguanylate cyclase/phosphodiesterase</fullName>
    </submittedName>
</protein>
<evidence type="ECO:0000259" key="3">
    <source>
        <dbReference type="PROSITE" id="PS50887"/>
    </source>
</evidence>
<dbReference type="PROSITE" id="PS50883">
    <property type="entry name" value="EAL"/>
    <property type="match status" value="1"/>
</dbReference>
<dbReference type="Proteomes" id="UP001157186">
    <property type="component" value="Unassembled WGS sequence"/>
</dbReference>
<dbReference type="CDD" id="cd01948">
    <property type="entry name" value="EAL"/>
    <property type="match status" value="1"/>
</dbReference>
<dbReference type="PROSITE" id="PS50887">
    <property type="entry name" value="GGDEF"/>
    <property type="match status" value="1"/>
</dbReference>
<sequence>MEVRAKKDTQATKQLPKLKSLLKKYRQVKTMQSGLLQLSELASTVTNMSSFYHALESVIKSLLITDSFYIVLLNDSRQLSLAHSQNTKEERIFEHLDNHNWRQSLTNMVFNQEEPLHCNSAERMALARAEKIVLYGSACVDWLGVPLRRGRQVIGVIALTSYDEKLYFDDRDCQLLEFIAEHLVTAIDRVRSRELLEQNIRQRTQKLTETNKKLQQEIAERQKAVKTHKALLAISELSAANQDIDSFYASLHKEVASLLPAKNLYIALLSEQQQLLSFPYYQDEKLSPPEPRKPANGLTELAIEIGLPILIREGQIYRLSHDGEIAVSPFSRPYPCERLPKAWLGCPLMEQDNIIGVLAIQHYQDSYAYQENDIELIRFVSQHIASAIMRKKAQEDVEHSKEELERIINQRTQELQATNLNLRMQIEERKKAEQQLFFEAHHDALTKLPNRAMFSDRLSYAIKHVKRHPNHRFAVLFIDLDRFKMINDTLGHHAGDEFLIEIAARLSDCVRDNDILARLGGDEFVILLDSLHCQDDVEEVASRIISAIEQPFEINGHVLYSNASIGIALCSNHYNDTNEILRDADAAMYQAKSLGRGRYVFFDESMREQLIASMTLEQELRIAIKEKQFELHYQKISDLELTRTLGFEALLRWQHPTKGLLTPSEFLFMAEETGMILEIEIWVIEQVCLQLKSWQSSHEYQHAFIGVNLSGRHLTQANQLNALIQLIKGNTVEPERLILEFNESAFSQHTELALKGLKRLKAFGVKLALDDYGAGLSSFNFLYNYPFEFIKLDRSFVRSLKNNSNNISLVKALHQLGDQFGYRLVAEGIESQEMLDRLQQAGCEFGQGYHINRPGRIVDESELIDDLPKVSA</sequence>
<dbReference type="InterPro" id="IPR043128">
    <property type="entry name" value="Rev_trsase/Diguanyl_cyclase"/>
</dbReference>
<dbReference type="InterPro" id="IPR029787">
    <property type="entry name" value="Nucleotide_cyclase"/>
</dbReference>
<gene>
    <name evidence="4" type="ORF">tinsulaeT_17930</name>
</gene>
<reference evidence="4 5" key="1">
    <citation type="submission" date="2023-03" db="EMBL/GenBank/DDBJ databases">
        <title>Draft genome sequence of Thalassotalea insulae KCTC 62186T.</title>
        <authorList>
            <person name="Sawabe T."/>
        </authorList>
    </citation>
    <scope>NUCLEOTIDE SEQUENCE [LARGE SCALE GENOMIC DNA]</scope>
    <source>
        <strain evidence="4 5">KCTC 62186</strain>
    </source>
</reference>
<dbReference type="RefSeq" id="WP_284244335.1">
    <property type="nucleotide sequence ID" value="NZ_BSST01000001.1"/>
</dbReference>
<dbReference type="InterPro" id="IPR029016">
    <property type="entry name" value="GAF-like_dom_sf"/>
</dbReference>
<dbReference type="SMART" id="SM00065">
    <property type="entry name" value="GAF"/>
    <property type="match status" value="2"/>
</dbReference>
<dbReference type="InterPro" id="IPR000160">
    <property type="entry name" value="GGDEF_dom"/>
</dbReference>
<dbReference type="InterPro" id="IPR003018">
    <property type="entry name" value="GAF"/>
</dbReference>
<dbReference type="InterPro" id="IPR035919">
    <property type="entry name" value="EAL_sf"/>
</dbReference>
<dbReference type="InterPro" id="IPR001633">
    <property type="entry name" value="EAL_dom"/>
</dbReference>
<feature type="domain" description="EAL" evidence="2">
    <location>
        <begin position="613"/>
        <end position="868"/>
    </location>
</feature>
<keyword evidence="5" id="KW-1185">Reference proteome</keyword>
<organism evidence="4 5">
    <name type="scientific">Thalassotalea insulae</name>
    <dbReference type="NCBI Taxonomy" id="2056778"/>
    <lineage>
        <taxon>Bacteria</taxon>
        <taxon>Pseudomonadati</taxon>
        <taxon>Pseudomonadota</taxon>
        <taxon>Gammaproteobacteria</taxon>
        <taxon>Alteromonadales</taxon>
        <taxon>Colwelliaceae</taxon>
        <taxon>Thalassotalea</taxon>
    </lineage>
</organism>
<dbReference type="Pfam" id="PF00563">
    <property type="entry name" value="EAL"/>
    <property type="match status" value="1"/>
</dbReference>
<dbReference type="Pfam" id="PF13185">
    <property type="entry name" value="GAF_2"/>
    <property type="match status" value="1"/>
</dbReference>
<dbReference type="NCBIfam" id="TIGR00254">
    <property type="entry name" value="GGDEF"/>
    <property type="match status" value="1"/>
</dbReference>
<dbReference type="Gene3D" id="3.30.450.40">
    <property type="match status" value="2"/>
</dbReference>
<evidence type="ECO:0000313" key="4">
    <source>
        <dbReference type="EMBL" id="GLX78453.1"/>
    </source>
</evidence>
<dbReference type="SMART" id="SM00267">
    <property type="entry name" value="GGDEF"/>
    <property type="match status" value="1"/>
</dbReference>
<dbReference type="Pfam" id="PF01590">
    <property type="entry name" value="GAF"/>
    <property type="match status" value="1"/>
</dbReference>
<dbReference type="SUPFAM" id="SSF55073">
    <property type="entry name" value="Nucleotide cyclase"/>
    <property type="match status" value="1"/>
</dbReference>
<dbReference type="SUPFAM" id="SSF55781">
    <property type="entry name" value="GAF domain-like"/>
    <property type="match status" value="2"/>
</dbReference>
<dbReference type="Gene3D" id="3.20.20.450">
    <property type="entry name" value="EAL domain"/>
    <property type="match status" value="1"/>
</dbReference>
<name>A0ABQ6GR72_9GAMM</name>
<accession>A0ABQ6GR72</accession>
<dbReference type="Gene3D" id="3.30.70.270">
    <property type="match status" value="1"/>
</dbReference>
<dbReference type="PANTHER" id="PTHR44757">
    <property type="entry name" value="DIGUANYLATE CYCLASE DGCP"/>
    <property type="match status" value="1"/>
</dbReference>
<comment type="caution">
    <text evidence="4">The sequence shown here is derived from an EMBL/GenBank/DDBJ whole genome shotgun (WGS) entry which is preliminary data.</text>
</comment>
<dbReference type="Pfam" id="PF00990">
    <property type="entry name" value="GGDEF"/>
    <property type="match status" value="1"/>
</dbReference>
<dbReference type="CDD" id="cd01949">
    <property type="entry name" value="GGDEF"/>
    <property type="match status" value="1"/>
</dbReference>
<dbReference type="InterPro" id="IPR052155">
    <property type="entry name" value="Biofilm_reg_signaling"/>
</dbReference>
<evidence type="ECO:0000256" key="1">
    <source>
        <dbReference type="SAM" id="Coils"/>
    </source>
</evidence>
<feature type="domain" description="GGDEF" evidence="3">
    <location>
        <begin position="471"/>
        <end position="604"/>
    </location>
</feature>
<feature type="coiled-coil region" evidence="1">
    <location>
        <begin position="193"/>
        <end position="231"/>
    </location>
</feature>
<evidence type="ECO:0000259" key="2">
    <source>
        <dbReference type="PROSITE" id="PS50883"/>
    </source>
</evidence>
<keyword evidence="1" id="KW-0175">Coiled coil</keyword>
<dbReference type="SMART" id="SM00052">
    <property type="entry name" value="EAL"/>
    <property type="match status" value="1"/>
</dbReference>
<dbReference type="SUPFAM" id="SSF141868">
    <property type="entry name" value="EAL domain-like"/>
    <property type="match status" value="1"/>
</dbReference>
<feature type="coiled-coil region" evidence="1">
    <location>
        <begin position="390"/>
        <end position="435"/>
    </location>
</feature>